<dbReference type="OrthoDB" id="9785113at2"/>
<dbReference type="PROSITE" id="PS50928">
    <property type="entry name" value="ABC_TM1"/>
    <property type="match status" value="1"/>
</dbReference>
<gene>
    <name evidence="10" type="ORF">SAMN02745199_1370</name>
</gene>
<name>A0A1M5TKW8_9BACT</name>
<keyword evidence="4 8" id="KW-1003">Cell membrane</keyword>
<dbReference type="InterPro" id="IPR005672">
    <property type="entry name" value="Phosphate_PstA"/>
</dbReference>
<evidence type="ECO:0000256" key="5">
    <source>
        <dbReference type="ARBA" id="ARBA00022692"/>
    </source>
</evidence>
<evidence type="ECO:0000313" key="11">
    <source>
        <dbReference type="Proteomes" id="UP000242592"/>
    </source>
</evidence>
<keyword evidence="6 8" id="KW-1133">Transmembrane helix</keyword>
<feature type="transmembrane region" description="Helical" evidence="8">
    <location>
        <begin position="13"/>
        <end position="34"/>
    </location>
</feature>
<dbReference type="InterPro" id="IPR035906">
    <property type="entry name" value="MetI-like_sf"/>
</dbReference>
<proteinExistence type="inferred from homology"/>
<feature type="transmembrane region" description="Helical" evidence="8">
    <location>
        <begin position="244"/>
        <end position="267"/>
    </location>
</feature>
<dbReference type="AlphaFoldDB" id="A0A1M5TKW8"/>
<comment type="similarity">
    <text evidence="2 8">Belongs to the binding-protein-dependent transport system permease family. CysTW subfamily.</text>
</comment>
<dbReference type="EMBL" id="FQXN01000005">
    <property type="protein sequence ID" value="SHH51310.1"/>
    <property type="molecule type" value="Genomic_DNA"/>
</dbReference>
<dbReference type="Proteomes" id="UP000242592">
    <property type="component" value="Unassembled WGS sequence"/>
</dbReference>
<keyword evidence="5 8" id="KW-0812">Transmembrane</keyword>
<dbReference type="CDD" id="cd06261">
    <property type="entry name" value="TM_PBP2"/>
    <property type="match status" value="1"/>
</dbReference>
<evidence type="ECO:0000256" key="1">
    <source>
        <dbReference type="ARBA" id="ARBA00004651"/>
    </source>
</evidence>
<dbReference type="GO" id="GO:0035435">
    <property type="term" value="P:phosphate ion transmembrane transport"/>
    <property type="evidence" value="ECO:0007669"/>
    <property type="project" value="InterPro"/>
</dbReference>
<evidence type="ECO:0000256" key="4">
    <source>
        <dbReference type="ARBA" id="ARBA00022475"/>
    </source>
</evidence>
<keyword evidence="7 8" id="KW-0472">Membrane</keyword>
<dbReference type="Gene3D" id="1.10.3720.10">
    <property type="entry name" value="MetI-like"/>
    <property type="match status" value="1"/>
</dbReference>
<evidence type="ECO:0000256" key="2">
    <source>
        <dbReference type="ARBA" id="ARBA00007069"/>
    </source>
</evidence>
<protein>
    <recommendedName>
        <fullName evidence="8">Phosphate transport system permease protein PstA</fullName>
    </recommendedName>
</protein>
<dbReference type="SUPFAM" id="SSF161098">
    <property type="entry name" value="MetI-like"/>
    <property type="match status" value="1"/>
</dbReference>
<evidence type="ECO:0000256" key="3">
    <source>
        <dbReference type="ARBA" id="ARBA00022448"/>
    </source>
</evidence>
<comment type="caution">
    <text evidence="8">Lacks conserved residue(s) required for the propagation of feature annotation.</text>
</comment>
<evidence type="ECO:0000256" key="6">
    <source>
        <dbReference type="ARBA" id="ARBA00022989"/>
    </source>
</evidence>
<keyword evidence="11" id="KW-1185">Reference proteome</keyword>
<evidence type="ECO:0000256" key="8">
    <source>
        <dbReference type="RuleBase" id="RU363043"/>
    </source>
</evidence>
<sequence length="273" mass="29362">MKKDNVISILLKMLSYSISFLVLIFLILVIVNGMKYFSVEFFTSYPTDGMRNGGIFPAILGSIYMILLSSIFAIPFGIITGVFLAEFSENKLSKIIDLSVTSLSGVPSIVFGLFGLSLFCITLGFGTSLIAGALTLSIMTLPVISSATAEAICAIPVELKESAYALGLKRNEVIFKVLLPAAKKRLITAALIGFGRTIGETAPILLTGAVFYSTSLPKNIFSPVMTLPTHIYYLVAAYGESAKWMAQGTASFLMIFVLGIYLIAFLVGGRRNG</sequence>
<dbReference type="STRING" id="1123380.SAMN02745199_1370"/>
<organism evidence="10 11">
    <name type="scientific">Thermosipho atlanticus DSM 15807</name>
    <dbReference type="NCBI Taxonomy" id="1123380"/>
    <lineage>
        <taxon>Bacteria</taxon>
        <taxon>Thermotogati</taxon>
        <taxon>Thermotogota</taxon>
        <taxon>Thermotogae</taxon>
        <taxon>Thermotogales</taxon>
        <taxon>Fervidobacteriaceae</taxon>
        <taxon>Thermosipho</taxon>
    </lineage>
</organism>
<dbReference type="NCBIfam" id="TIGR00974">
    <property type="entry name" value="3a0107s02c"/>
    <property type="match status" value="1"/>
</dbReference>
<evidence type="ECO:0000256" key="7">
    <source>
        <dbReference type="ARBA" id="ARBA00023136"/>
    </source>
</evidence>
<feature type="domain" description="ABC transmembrane type-1" evidence="9">
    <location>
        <begin position="59"/>
        <end position="264"/>
    </location>
</feature>
<dbReference type="RefSeq" id="WP_073073467.1">
    <property type="nucleotide sequence ID" value="NZ_FQXN01000005.1"/>
</dbReference>
<feature type="transmembrane region" description="Helical" evidence="8">
    <location>
        <begin position="55"/>
        <end position="85"/>
    </location>
</feature>
<dbReference type="Pfam" id="PF00528">
    <property type="entry name" value="BPD_transp_1"/>
    <property type="match status" value="1"/>
</dbReference>
<dbReference type="PANTHER" id="PTHR43470">
    <property type="entry name" value="PHOSPHATE TRANSPORT SYSTEM PERMEASE PROTEIN PSTA-RELATED"/>
    <property type="match status" value="1"/>
</dbReference>
<dbReference type="InterPro" id="IPR000515">
    <property type="entry name" value="MetI-like"/>
</dbReference>
<dbReference type="GO" id="GO:0005315">
    <property type="term" value="F:phosphate transmembrane transporter activity"/>
    <property type="evidence" value="ECO:0007669"/>
    <property type="project" value="InterPro"/>
</dbReference>
<evidence type="ECO:0000259" key="9">
    <source>
        <dbReference type="PROSITE" id="PS50928"/>
    </source>
</evidence>
<dbReference type="PANTHER" id="PTHR43470:SF3">
    <property type="entry name" value="PHOSPHATE TRANSPORT SYSTEM PERMEASE PROTEIN PSTA-RELATED"/>
    <property type="match status" value="1"/>
</dbReference>
<accession>A0A1M5TKW8</accession>
<dbReference type="GO" id="GO:0005886">
    <property type="term" value="C:plasma membrane"/>
    <property type="evidence" value="ECO:0007669"/>
    <property type="project" value="UniProtKB-SubCell"/>
</dbReference>
<comment type="subcellular location">
    <subcellularLocation>
        <location evidence="1 8">Cell membrane</location>
        <topology evidence="1 8">Multi-pass membrane protein</topology>
    </subcellularLocation>
</comment>
<feature type="transmembrane region" description="Helical" evidence="8">
    <location>
        <begin position="105"/>
        <end position="136"/>
    </location>
</feature>
<keyword evidence="3" id="KW-0813">Transport</keyword>
<evidence type="ECO:0000313" key="10">
    <source>
        <dbReference type="EMBL" id="SHH51310.1"/>
    </source>
</evidence>
<reference evidence="11" key="1">
    <citation type="submission" date="2016-11" db="EMBL/GenBank/DDBJ databases">
        <authorList>
            <person name="Varghese N."/>
            <person name="Submissions S."/>
        </authorList>
    </citation>
    <scope>NUCLEOTIDE SEQUENCE [LARGE SCALE GENOMIC DNA]</scope>
    <source>
        <strain evidence="11">DSM 15807</strain>
    </source>
</reference>